<feature type="region of interest" description="Disordered" evidence="8">
    <location>
        <begin position="1"/>
        <end position="153"/>
    </location>
</feature>
<dbReference type="Pfam" id="PF15412">
    <property type="entry name" value="Nse4-Nse3_bdg"/>
    <property type="match status" value="1"/>
</dbReference>
<evidence type="ECO:0000313" key="12">
    <source>
        <dbReference type="Proteomes" id="UP000651452"/>
    </source>
</evidence>
<proteinExistence type="inferred from homology"/>
<evidence type="ECO:0000256" key="3">
    <source>
        <dbReference type="ARBA" id="ARBA00022763"/>
    </source>
</evidence>
<evidence type="ECO:0000256" key="1">
    <source>
        <dbReference type="ARBA" id="ARBA00004123"/>
    </source>
</evidence>
<keyword evidence="3 7" id="KW-0227">DNA damage</keyword>
<keyword evidence="12" id="KW-1185">Reference proteome</keyword>
<comment type="subunit">
    <text evidence="7">Component of the SMC5-SMC6 complex.</text>
</comment>
<dbReference type="InterPro" id="IPR029225">
    <property type="entry name" value="Nse4_Nse3-bd"/>
</dbReference>
<feature type="compositionally biased region" description="Acidic residues" evidence="8">
    <location>
        <begin position="109"/>
        <end position="121"/>
    </location>
</feature>
<dbReference type="InterPro" id="IPR014854">
    <property type="entry name" value="Nse4_C"/>
</dbReference>
<dbReference type="GO" id="GO:0030915">
    <property type="term" value="C:Smc5-Smc6 complex"/>
    <property type="evidence" value="ECO:0007669"/>
    <property type="project" value="UniProtKB-UniRule"/>
</dbReference>
<dbReference type="EMBL" id="RZGK01000020">
    <property type="protein sequence ID" value="KAF9691648.1"/>
    <property type="molecule type" value="Genomic_DNA"/>
</dbReference>
<feature type="domain" description="Non-structural maintenance of chromosome element 4 C-terminal" evidence="9">
    <location>
        <begin position="401"/>
        <end position="488"/>
    </location>
</feature>
<keyword evidence="5 7" id="KW-0234">DNA repair</keyword>
<evidence type="ECO:0000256" key="5">
    <source>
        <dbReference type="ARBA" id="ARBA00023204"/>
    </source>
</evidence>
<dbReference type="AlphaFoldDB" id="A0A8H7IV21"/>
<dbReference type="PANTHER" id="PTHR16140">
    <property type="entry name" value="NON-STRUCTURAL MAINTENANCE OF CHROMOSOMES ELEMENT 4"/>
    <property type="match status" value="1"/>
</dbReference>
<dbReference type="GO" id="GO:0006281">
    <property type="term" value="P:DNA repair"/>
    <property type="evidence" value="ECO:0007669"/>
    <property type="project" value="UniProtKB-UniRule"/>
</dbReference>
<reference evidence="11" key="2">
    <citation type="submission" date="2020-09" db="EMBL/GenBank/DDBJ databases">
        <title>Reference genome assembly for Australian Ascochyta lentis isolate Al4.</title>
        <authorList>
            <person name="Lee R.C."/>
            <person name="Farfan-Caceres L.M."/>
            <person name="Debler J.W."/>
            <person name="Williams A.H."/>
            <person name="Henares B.M."/>
        </authorList>
    </citation>
    <scope>NUCLEOTIDE SEQUENCE</scope>
    <source>
        <strain evidence="11">Al4</strain>
    </source>
</reference>
<name>A0A8H7IV21_9PLEO</name>
<comment type="caution">
    <text evidence="11">The sequence shown here is derived from an EMBL/GenBank/DDBJ whole genome shotgun (WGS) entry which is preliminary data.</text>
</comment>
<sequence length="503" mass="55912">MARLNTHLSATPQQTRSSTVDSLYRDPSVAPGNASNARGSTYSVMSPSQSSDKENIAVQSRENTPQPAKRRGLSSASGRIPTPDTGSTSGGASNKRRRTDGYSVNEASEMYEDEDAQEDTDQDARAVQEATQPEDEDVQSKQYNPNQDPEKRRQVRYQLRDNHRQLEENRDELIKSNNTGLYDLIVRNNTTFGKVRQTADATVDSRFLVSATDIASQKLQNSLHGSGGAGIDLDQFVSKCIYFMKSGGYRHGEEDAPAIAVVDDEEEDTGDGLDWALFGRQACFPGNKRPPVSSFLLGPLSVQKRIRTTQRRATQKRAPVGPATRPQEVAEGDITQSENSNLTHLVKGIKSKLEEHMNVGMAGVESEMNQLSDEEEWTEEDQNAACDRFRLAMTADGEAAVSLFDFAVNPHDFGQTIENLFYVSFLVREGNAQIVKDQDGLPLLLPAAPRGISEQRDQSAQKHQAVFSIDYSTWKMFVQAYNIREPIIPHRVQEEENSGARWY</sequence>
<dbReference type="GO" id="GO:0006310">
    <property type="term" value="P:DNA recombination"/>
    <property type="evidence" value="ECO:0007669"/>
    <property type="project" value="UniProtKB-UniRule"/>
</dbReference>
<comment type="function">
    <text evidence="7">Component of the SMC5-SMC6 complex, that promotes sister chromatid alignment after DNA damage and facilitates double-stranded DNA breaks (DSBs) repair via homologous recombination between sister chromatids.</text>
</comment>
<feature type="compositionally biased region" description="Polar residues" evidence="8">
    <location>
        <begin position="1"/>
        <end position="21"/>
    </location>
</feature>
<keyword evidence="4 7" id="KW-0233">DNA recombination</keyword>
<feature type="compositionally biased region" description="Polar residues" evidence="8">
    <location>
        <begin position="33"/>
        <end position="50"/>
    </location>
</feature>
<feature type="region of interest" description="Disordered" evidence="8">
    <location>
        <begin position="308"/>
        <end position="337"/>
    </location>
</feature>
<accession>A0A8H7IV21</accession>
<dbReference type="Pfam" id="PF08743">
    <property type="entry name" value="Nse4_C"/>
    <property type="match status" value="1"/>
</dbReference>
<protein>
    <recommendedName>
        <fullName evidence="7">Non-structural maintenance of chromosomes element 4</fullName>
    </recommendedName>
</protein>
<evidence type="ECO:0000313" key="11">
    <source>
        <dbReference type="EMBL" id="KAF9691648.1"/>
    </source>
</evidence>
<feature type="domain" description="Nse4/EID protein Nse3/MAGE-binding" evidence="10">
    <location>
        <begin position="204"/>
        <end position="255"/>
    </location>
</feature>
<dbReference type="InterPro" id="IPR027786">
    <property type="entry name" value="Nse4/EID"/>
</dbReference>
<dbReference type="Proteomes" id="UP000651452">
    <property type="component" value="Unassembled WGS sequence"/>
</dbReference>
<comment type="subcellular location">
    <subcellularLocation>
        <location evidence="1 7">Nucleus</location>
    </subcellularLocation>
</comment>
<evidence type="ECO:0000256" key="2">
    <source>
        <dbReference type="ARBA" id="ARBA00008997"/>
    </source>
</evidence>
<evidence type="ECO:0000256" key="6">
    <source>
        <dbReference type="ARBA" id="ARBA00023242"/>
    </source>
</evidence>
<evidence type="ECO:0000256" key="7">
    <source>
        <dbReference type="RuleBase" id="RU365071"/>
    </source>
</evidence>
<reference evidence="11" key="1">
    <citation type="submission" date="2018-12" db="EMBL/GenBank/DDBJ databases">
        <authorList>
            <person name="Syme R.A."/>
            <person name="Farfan-Caceres L."/>
            <person name="Lichtenzveig J."/>
        </authorList>
    </citation>
    <scope>NUCLEOTIDE SEQUENCE</scope>
    <source>
        <strain evidence="11">Al4</strain>
    </source>
</reference>
<evidence type="ECO:0000256" key="8">
    <source>
        <dbReference type="SAM" id="MobiDB-lite"/>
    </source>
</evidence>
<organism evidence="11 12">
    <name type="scientific">Ascochyta lentis</name>
    <dbReference type="NCBI Taxonomy" id="205686"/>
    <lineage>
        <taxon>Eukaryota</taxon>
        <taxon>Fungi</taxon>
        <taxon>Dikarya</taxon>
        <taxon>Ascomycota</taxon>
        <taxon>Pezizomycotina</taxon>
        <taxon>Dothideomycetes</taxon>
        <taxon>Pleosporomycetidae</taxon>
        <taxon>Pleosporales</taxon>
        <taxon>Pleosporineae</taxon>
        <taxon>Didymellaceae</taxon>
        <taxon>Ascochyta</taxon>
    </lineage>
</organism>
<gene>
    <name evidence="11" type="ORF">EKO04_010245</name>
</gene>
<comment type="similarity">
    <text evidence="2 7">Belongs to the NSE4 family.</text>
</comment>
<evidence type="ECO:0000259" key="10">
    <source>
        <dbReference type="Pfam" id="PF15412"/>
    </source>
</evidence>
<evidence type="ECO:0000256" key="4">
    <source>
        <dbReference type="ARBA" id="ARBA00023172"/>
    </source>
</evidence>
<keyword evidence="6 7" id="KW-0539">Nucleus</keyword>
<evidence type="ECO:0000259" key="9">
    <source>
        <dbReference type="Pfam" id="PF08743"/>
    </source>
</evidence>
<dbReference type="PANTHER" id="PTHR16140:SF0">
    <property type="entry name" value="NON-STRUCTURAL MAINTENANCE OF CHROMOSOMES ELEMENT 4"/>
    <property type="match status" value="1"/>
</dbReference>
<dbReference type="GO" id="GO:0005634">
    <property type="term" value="C:nucleus"/>
    <property type="evidence" value="ECO:0007669"/>
    <property type="project" value="UniProtKB-SubCell"/>
</dbReference>
<dbReference type="OrthoDB" id="361242at2759"/>
<feature type="compositionally biased region" description="Polar residues" evidence="8">
    <location>
        <begin position="57"/>
        <end position="66"/>
    </location>
</feature>